<dbReference type="EMBL" id="AWUE01012390">
    <property type="protein sequence ID" value="OMP09281.1"/>
    <property type="molecule type" value="Genomic_DNA"/>
</dbReference>
<comment type="caution">
    <text evidence="2">The sequence shown here is derived from an EMBL/GenBank/DDBJ whole genome shotgun (WGS) entry which is preliminary data.</text>
</comment>
<dbReference type="AlphaFoldDB" id="A0A1R3KQC7"/>
<dbReference type="Proteomes" id="UP000187203">
    <property type="component" value="Unassembled WGS sequence"/>
</dbReference>
<name>A0A1R3KQC7_9ROSI</name>
<keyword evidence="2" id="KW-0418">Kinase</keyword>
<protein>
    <submittedName>
        <fullName evidence="2">CDPK-related kinase</fullName>
    </submittedName>
</protein>
<keyword evidence="3" id="KW-1185">Reference proteome</keyword>
<sequence>MDQNATFVKNTKNKHQFFNFFSKTKIKLAFSPRTPRTPQEHSNTTRKPTTAGHQHCRQPPPPATTAGHFSVCDFLA</sequence>
<feature type="region of interest" description="Disordered" evidence="1">
    <location>
        <begin position="31"/>
        <end position="67"/>
    </location>
</feature>
<evidence type="ECO:0000256" key="1">
    <source>
        <dbReference type="SAM" id="MobiDB-lite"/>
    </source>
</evidence>
<accession>A0A1R3KQC7</accession>
<dbReference type="GO" id="GO:0016301">
    <property type="term" value="F:kinase activity"/>
    <property type="evidence" value="ECO:0007669"/>
    <property type="project" value="UniProtKB-KW"/>
</dbReference>
<evidence type="ECO:0000313" key="2">
    <source>
        <dbReference type="EMBL" id="OMP09281.1"/>
    </source>
</evidence>
<feature type="compositionally biased region" description="Polar residues" evidence="1">
    <location>
        <begin position="34"/>
        <end position="52"/>
    </location>
</feature>
<proteinExistence type="predicted"/>
<organism evidence="2 3">
    <name type="scientific">Corchorus olitorius</name>
    <dbReference type="NCBI Taxonomy" id="93759"/>
    <lineage>
        <taxon>Eukaryota</taxon>
        <taxon>Viridiplantae</taxon>
        <taxon>Streptophyta</taxon>
        <taxon>Embryophyta</taxon>
        <taxon>Tracheophyta</taxon>
        <taxon>Spermatophyta</taxon>
        <taxon>Magnoliopsida</taxon>
        <taxon>eudicotyledons</taxon>
        <taxon>Gunneridae</taxon>
        <taxon>Pentapetalae</taxon>
        <taxon>rosids</taxon>
        <taxon>malvids</taxon>
        <taxon>Malvales</taxon>
        <taxon>Malvaceae</taxon>
        <taxon>Grewioideae</taxon>
        <taxon>Apeibeae</taxon>
        <taxon>Corchorus</taxon>
    </lineage>
</organism>
<reference evidence="3" key="1">
    <citation type="submission" date="2013-09" db="EMBL/GenBank/DDBJ databases">
        <title>Corchorus olitorius genome sequencing.</title>
        <authorList>
            <person name="Alam M."/>
            <person name="Haque M.S."/>
            <person name="Islam M.S."/>
            <person name="Emdad E.M."/>
            <person name="Islam M.M."/>
            <person name="Ahmed B."/>
            <person name="Halim A."/>
            <person name="Hossen Q.M.M."/>
            <person name="Hossain M.Z."/>
            <person name="Ahmed R."/>
            <person name="Khan M.M."/>
            <person name="Islam R."/>
            <person name="Rashid M.M."/>
            <person name="Khan S.A."/>
            <person name="Rahman M.S."/>
            <person name="Alam M."/>
            <person name="Yahiya A.S."/>
            <person name="Khan M.S."/>
            <person name="Azam M.S."/>
            <person name="Haque T."/>
            <person name="Lashkar M.Z.H."/>
            <person name="Akhand A.I."/>
            <person name="Morshed G."/>
            <person name="Roy S."/>
            <person name="Uddin K.S."/>
            <person name="Rabeya T."/>
            <person name="Hossain A.S."/>
            <person name="Chowdhury A."/>
            <person name="Snigdha A.R."/>
            <person name="Mortoza M.S."/>
            <person name="Matin S.A."/>
            <person name="Hoque S.M.E."/>
            <person name="Islam M.K."/>
            <person name="Roy D.K."/>
            <person name="Haider R."/>
            <person name="Moosa M.M."/>
            <person name="Elias S.M."/>
            <person name="Hasan A.M."/>
            <person name="Jahan S."/>
            <person name="Shafiuddin M."/>
            <person name="Mahmood N."/>
            <person name="Shommy N.S."/>
        </authorList>
    </citation>
    <scope>NUCLEOTIDE SEQUENCE [LARGE SCALE GENOMIC DNA]</scope>
    <source>
        <strain evidence="3">cv. O-4</strain>
    </source>
</reference>
<keyword evidence="2" id="KW-0808">Transferase</keyword>
<gene>
    <name evidence="2" type="ORF">COLO4_05634</name>
</gene>
<evidence type="ECO:0000313" key="3">
    <source>
        <dbReference type="Proteomes" id="UP000187203"/>
    </source>
</evidence>